<dbReference type="GO" id="GO:0003987">
    <property type="term" value="F:acetate-CoA ligase activity"/>
    <property type="evidence" value="ECO:0007669"/>
    <property type="project" value="UniProtKB-EC"/>
</dbReference>
<evidence type="ECO:0000313" key="8">
    <source>
        <dbReference type="Proteomes" id="UP000237246"/>
    </source>
</evidence>
<evidence type="ECO:0000256" key="3">
    <source>
        <dbReference type="ARBA" id="ARBA00040004"/>
    </source>
</evidence>
<comment type="catalytic activity">
    <reaction evidence="5">
        <text>butanoate + ATP + CoA = butanoyl-CoA + AMP + diphosphate</text>
        <dbReference type="Rhea" id="RHEA:46172"/>
        <dbReference type="ChEBI" id="CHEBI:17968"/>
        <dbReference type="ChEBI" id="CHEBI:30616"/>
        <dbReference type="ChEBI" id="CHEBI:33019"/>
        <dbReference type="ChEBI" id="CHEBI:57287"/>
        <dbReference type="ChEBI" id="CHEBI:57371"/>
        <dbReference type="ChEBI" id="CHEBI:456215"/>
    </reaction>
    <physiologicalReaction direction="left-to-right" evidence="5">
        <dbReference type="Rhea" id="RHEA:46173"/>
    </physiologicalReaction>
</comment>
<feature type="domain" description="AMP-dependent synthetase/ligase" evidence="6">
    <location>
        <begin position="19"/>
        <end position="116"/>
    </location>
</feature>
<dbReference type="GO" id="GO:0005759">
    <property type="term" value="C:mitochondrial matrix"/>
    <property type="evidence" value="ECO:0007669"/>
    <property type="project" value="TreeGrafter"/>
</dbReference>
<dbReference type="Proteomes" id="UP000237246">
    <property type="component" value="Unassembled WGS sequence"/>
</dbReference>
<feature type="non-terminal residue" evidence="7">
    <location>
        <position position="1"/>
    </location>
</feature>
<keyword evidence="2" id="KW-0443">Lipid metabolism</keyword>
<dbReference type="SUPFAM" id="SSF56801">
    <property type="entry name" value="Acetyl-CoA synthetase-like"/>
    <property type="match status" value="1"/>
</dbReference>
<dbReference type="InterPro" id="IPR042099">
    <property type="entry name" value="ANL_N_sf"/>
</dbReference>
<proteinExistence type="predicted"/>
<evidence type="ECO:0000259" key="6">
    <source>
        <dbReference type="Pfam" id="PF00501"/>
    </source>
</evidence>
<gene>
    <name evidence="7" type="ORF">CIB84_004164</name>
</gene>
<dbReference type="PANTHER" id="PTHR43347">
    <property type="entry name" value="ACYL-COA SYNTHETASE"/>
    <property type="match status" value="1"/>
</dbReference>
<evidence type="ECO:0000256" key="2">
    <source>
        <dbReference type="ARBA" id="ARBA00023098"/>
    </source>
</evidence>
<reference evidence="7 8" key="1">
    <citation type="submission" date="2018-01" db="EMBL/GenBank/DDBJ databases">
        <title>Comparison of the Chinese Bamboo Partridge and Red Junglefowl genome sequences highlights the importance of demography in genome evolution.</title>
        <authorList>
            <person name="Tiley G.P."/>
            <person name="Kimball R.T."/>
            <person name="Braun E.L."/>
            <person name="Burleigh J.G."/>
        </authorList>
    </citation>
    <scope>NUCLEOTIDE SEQUENCE [LARGE SCALE GENOMIC DNA]</scope>
    <source>
        <strain evidence="7">RTK389</strain>
        <tissue evidence="7">Blood</tissue>
    </source>
</reference>
<accession>A0A2P4T6U1</accession>
<dbReference type="Gene3D" id="3.40.50.12780">
    <property type="entry name" value="N-terminal domain of ligase-like"/>
    <property type="match status" value="1"/>
</dbReference>
<dbReference type="EC" id="6.2.1.1" evidence="1"/>
<organism evidence="7 8">
    <name type="scientific">Bambusicola thoracicus</name>
    <name type="common">Chinese bamboo-partridge</name>
    <name type="synonym">Perdix thoracica</name>
    <dbReference type="NCBI Taxonomy" id="9083"/>
    <lineage>
        <taxon>Eukaryota</taxon>
        <taxon>Metazoa</taxon>
        <taxon>Chordata</taxon>
        <taxon>Craniata</taxon>
        <taxon>Vertebrata</taxon>
        <taxon>Euteleostomi</taxon>
        <taxon>Archelosauria</taxon>
        <taxon>Archosauria</taxon>
        <taxon>Dinosauria</taxon>
        <taxon>Saurischia</taxon>
        <taxon>Theropoda</taxon>
        <taxon>Coelurosauria</taxon>
        <taxon>Aves</taxon>
        <taxon>Neognathae</taxon>
        <taxon>Galloanserae</taxon>
        <taxon>Galliformes</taxon>
        <taxon>Phasianidae</taxon>
        <taxon>Perdicinae</taxon>
        <taxon>Bambusicola</taxon>
    </lineage>
</organism>
<dbReference type="GO" id="GO:0050218">
    <property type="term" value="F:propionate-CoA ligase activity"/>
    <property type="evidence" value="ECO:0007669"/>
    <property type="project" value="TreeGrafter"/>
</dbReference>
<dbReference type="AlphaFoldDB" id="A0A2P4T6U1"/>
<feature type="domain" description="AMP-dependent synthetase/ligase" evidence="6">
    <location>
        <begin position="122"/>
        <end position="217"/>
    </location>
</feature>
<sequence>FVGGELNICYNAVDRHVENGRGDHTAIIYDSPVTNTKEKITYKELLEQVSKLADVMVRHGVKKGDRVVIYMPMIPQTVCCMLACARIGAIHSLIFGGFASKELSVRIDHAKGHVSLSPGRDLDWEEELAKAQCYKCVSVPSDHPLYILYTSGTTGLPKGVIRPTGGYAVMLNWTMSAVYGLKPGEVWWAASDLGWVVGHSYICYGPLLHGNPTVLYEWGVKTEYYRFQSLLDLHQGRMVPELDIEQGVCIPCCE</sequence>
<dbReference type="Pfam" id="PF00501">
    <property type="entry name" value="AMP-binding"/>
    <property type="match status" value="2"/>
</dbReference>
<dbReference type="InterPro" id="IPR000873">
    <property type="entry name" value="AMP-dep_synth/lig_dom"/>
</dbReference>
<comment type="caution">
    <text evidence="7">The sequence shown here is derived from an EMBL/GenBank/DDBJ whole genome shotgun (WGS) entry which is preliminary data.</text>
</comment>
<evidence type="ECO:0000256" key="1">
    <source>
        <dbReference type="ARBA" id="ARBA00013275"/>
    </source>
</evidence>
<dbReference type="GO" id="GO:0006629">
    <property type="term" value="P:lipid metabolic process"/>
    <property type="evidence" value="ECO:0007669"/>
    <property type="project" value="UniProtKB-KW"/>
</dbReference>
<name>A0A2P4T6U1_BAMTH</name>
<protein>
    <recommendedName>
        <fullName evidence="3">Acyl-CoA synthetase short-chain family member 3, mitochondrial</fullName>
        <ecNumber evidence="1">6.2.1.1</ecNumber>
    </recommendedName>
    <alternativeName>
        <fullName evidence="4">Acetate--CoA ligase 3</fullName>
    </alternativeName>
</protein>
<dbReference type="OrthoDB" id="10253869at2759"/>
<dbReference type="InterPro" id="IPR020845">
    <property type="entry name" value="AMP-binding_CS"/>
</dbReference>
<evidence type="ECO:0000256" key="4">
    <source>
        <dbReference type="ARBA" id="ARBA00042755"/>
    </source>
</evidence>
<evidence type="ECO:0000256" key="5">
    <source>
        <dbReference type="ARBA" id="ARBA00047935"/>
    </source>
</evidence>
<dbReference type="PROSITE" id="PS00455">
    <property type="entry name" value="AMP_BINDING"/>
    <property type="match status" value="1"/>
</dbReference>
<dbReference type="EMBL" id="PPHD01006754">
    <property type="protein sequence ID" value="POI32084.1"/>
    <property type="molecule type" value="Genomic_DNA"/>
</dbReference>
<evidence type="ECO:0000313" key="7">
    <source>
        <dbReference type="EMBL" id="POI32084.1"/>
    </source>
</evidence>
<dbReference type="PANTHER" id="PTHR43347:SF3">
    <property type="entry name" value="ACYL-COA SYNTHETASE SHORT-CHAIN FAMILY MEMBER 3, MITOCHONDRIAL"/>
    <property type="match status" value="1"/>
</dbReference>
<keyword evidence="8" id="KW-1185">Reference proteome</keyword>